<gene>
    <name evidence="2" type="ORF">ASJ30_15680</name>
</gene>
<dbReference type="EMBL" id="CP013290">
    <property type="protein sequence ID" value="APH02800.1"/>
    <property type="molecule type" value="Genomic_DNA"/>
</dbReference>
<proteinExistence type="predicted"/>
<accession>A0A1L3MKG0</accession>
<reference evidence="2 3" key="1">
    <citation type="submission" date="2015-11" db="EMBL/GenBank/DDBJ databases">
        <authorList>
            <person name="Zhang Y."/>
            <person name="Guo Z."/>
        </authorList>
    </citation>
    <scope>NUCLEOTIDE SEQUENCE [LARGE SCALE GENOMIC DNA]</scope>
    <source>
        <strain evidence="2 3">YFY001</strain>
    </source>
</reference>
<keyword evidence="3" id="KW-1185">Reference proteome</keyword>
<name>A0A1L3MKG0_9MICO</name>
<sequence>MRTRLGSWLAAHPADVVDVFVYVVILNLAIEYLPTVISESFSLSLLTALLLKVTLEVVLLVKGAVMARLRTAATRRARTTAAVMLWAVAAGSKLIVLWLIEATFGGSVSLGGFIPVTLLVVTLLLSRTALRRLLYPEAS</sequence>
<evidence type="ECO:0000256" key="1">
    <source>
        <dbReference type="SAM" id="Phobius"/>
    </source>
</evidence>
<feature type="transmembrane region" description="Helical" evidence="1">
    <location>
        <begin position="41"/>
        <end position="61"/>
    </location>
</feature>
<keyword evidence="1" id="KW-0472">Membrane</keyword>
<feature type="transmembrane region" description="Helical" evidence="1">
    <location>
        <begin position="106"/>
        <end position="125"/>
    </location>
</feature>
<dbReference type="AlphaFoldDB" id="A0A1L3MKG0"/>
<keyword evidence="1" id="KW-1133">Transmembrane helix</keyword>
<feature type="transmembrane region" description="Helical" evidence="1">
    <location>
        <begin position="81"/>
        <end position="100"/>
    </location>
</feature>
<protein>
    <submittedName>
        <fullName evidence="2">Uncharacterized protein</fullName>
    </submittedName>
</protein>
<keyword evidence="1" id="KW-0812">Transmembrane</keyword>
<evidence type="ECO:0000313" key="3">
    <source>
        <dbReference type="Proteomes" id="UP000182938"/>
    </source>
</evidence>
<dbReference type="Proteomes" id="UP000182938">
    <property type="component" value="Chromosome"/>
</dbReference>
<dbReference type="KEGG" id="jte:ASJ30_15680"/>
<dbReference type="RefSeq" id="WP_072625934.1">
    <property type="nucleotide sequence ID" value="NZ_CP013290.1"/>
</dbReference>
<feature type="transmembrane region" description="Helical" evidence="1">
    <location>
        <begin position="7"/>
        <end position="29"/>
    </location>
</feature>
<evidence type="ECO:0000313" key="2">
    <source>
        <dbReference type="EMBL" id="APH02800.1"/>
    </source>
</evidence>
<organism evidence="2 3">
    <name type="scientific">Janibacter indicus</name>
    <dbReference type="NCBI Taxonomy" id="857417"/>
    <lineage>
        <taxon>Bacteria</taxon>
        <taxon>Bacillati</taxon>
        <taxon>Actinomycetota</taxon>
        <taxon>Actinomycetes</taxon>
        <taxon>Micrococcales</taxon>
        <taxon>Intrasporangiaceae</taxon>
        <taxon>Janibacter</taxon>
    </lineage>
</organism>